<evidence type="ECO:0000313" key="2">
    <source>
        <dbReference type="Proteomes" id="UP000799754"/>
    </source>
</evidence>
<comment type="caution">
    <text evidence="1">The sequence shown here is derived from an EMBL/GenBank/DDBJ whole genome shotgun (WGS) entry which is preliminary data.</text>
</comment>
<reference evidence="1" key="1">
    <citation type="journal article" date="2020" name="Stud. Mycol.">
        <title>101 Dothideomycetes genomes: a test case for predicting lifestyles and emergence of pathogens.</title>
        <authorList>
            <person name="Haridas S."/>
            <person name="Albert R."/>
            <person name="Binder M."/>
            <person name="Bloem J."/>
            <person name="Labutti K."/>
            <person name="Salamov A."/>
            <person name="Andreopoulos B."/>
            <person name="Baker S."/>
            <person name="Barry K."/>
            <person name="Bills G."/>
            <person name="Bluhm B."/>
            <person name="Cannon C."/>
            <person name="Castanera R."/>
            <person name="Culley D."/>
            <person name="Daum C."/>
            <person name="Ezra D."/>
            <person name="Gonzalez J."/>
            <person name="Henrissat B."/>
            <person name="Kuo A."/>
            <person name="Liang C."/>
            <person name="Lipzen A."/>
            <person name="Lutzoni F."/>
            <person name="Magnuson J."/>
            <person name="Mondo S."/>
            <person name="Nolan M."/>
            <person name="Ohm R."/>
            <person name="Pangilinan J."/>
            <person name="Park H.-J."/>
            <person name="Ramirez L."/>
            <person name="Alfaro M."/>
            <person name="Sun H."/>
            <person name="Tritt A."/>
            <person name="Yoshinaga Y."/>
            <person name="Zwiers L.-H."/>
            <person name="Turgeon B."/>
            <person name="Goodwin S."/>
            <person name="Spatafora J."/>
            <person name="Crous P."/>
            <person name="Grigoriev I."/>
        </authorList>
    </citation>
    <scope>NUCLEOTIDE SEQUENCE</scope>
    <source>
        <strain evidence="1">CBS 525.71</strain>
    </source>
</reference>
<dbReference type="EMBL" id="MU006704">
    <property type="protein sequence ID" value="KAF2631669.1"/>
    <property type="molecule type" value="Genomic_DNA"/>
</dbReference>
<evidence type="ECO:0000313" key="1">
    <source>
        <dbReference type="EMBL" id="KAF2631669.1"/>
    </source>
</evidence>
<protein>
    <submittedName>
        <fullName evidence="1">Uncharacterized protein</fullName>
    </submittedName>
</protein>
<name>A0ACB6SC89_9PLEO</name>
<accession>A0ACB6SC89</accession>
<proteinExistence type="predicted"/>
<sequence>MAFFFSFLFCLSFASLSYQHPCKTPITTHKACLQCRVVREVRTGSAWRDSPPQRIRILSAHVSLVVLRCFSGPLDFQDSSL</sequence>
<organism evidence="1 2">
    <name type="scientific">Macroventuria anomochaeta</name>
    <dbReference type="NCBI Taxonomy" id="301207"/>
    <lineage>
        <taxon>Eukaryota</taxon>
        <taxon>Fungi</taxon>
        <taxon>Dikarya</taxon>
        <taxon>Ascomycota</taxon>
        <taxon>Pezizomycotina</taxon>
        <taxon>Dothideomycetes</taxon>
        <taxon>Pleosporomycetidae</taxon>
        <taxon>Pleosporales</taxon>
        <taxon>Pleosporineae</taxon>
        <taxon>Didymellaceae</taxon>
        <taxon>Macroventuria</taxon>
    </lineage>
</organism>
<dbReference type="Proteomes" id="UP000799754">
    <property type="component" value="Unassembled WGS sequence"/>
</dbReference>
<gene>
    <name evidence="1" type="ORF">BU25DRAFT_193792</name>
</gene>
<keyword evidence="2" id="KW-1185">Reference proteome</keyword>